<comment type="similarity">
    <text evidence="2">Belongs to the exportin family.</text>
</comment>
<dbReference type="EMBL" id="OC915852">
    <property type="protein sequence ID" value="CAD7642215.1"/>
    <property type="molecule type" value="Genomic_DNA"/>
</dbReference>
<dbReference type="Pfam" id="PF18777">
    <property type="entry name" value="CRM1_repeat"/>
    <property type="match status" value="1"/>
</dbReference>
<dbReference type="SMART" id="SM00913">
    <property type="entry name" value="IBN_N"/>
    <property type="match status" value="2"/>
</dbReference>
<dbReference type="FunFam" id="1.25.10.10:FF:001255">
    <property type="entry name" value="Exportin 1"/>
    <property type="match status" value="2"/>
</dbReference>
<dbReference type="InterPro" id="IPR040485">
    <property type="entry name" value="XPO1_repeat_3"/>
</dbReference>
<dbReference type="GO" id="GO:0005634">
    <property type="term" value="C:nucleus"/>
    <property type="evidence" value="ECO:0007669"/>
    <property type="project" value="UniProtKB-SubCell"/>
</dbReference>
<dbReference type="GO" id="GO:0005737">
    <property type="term" value="C:cytoplasm"/>
    <property type="evidence" value="ECO:0007669"/>
    <property type="project" value="TreeGrafter"/>
</dbReference>
<accession>A0A7R9LI94</accession>
<sequence length="1292" mass="148134">MLEQLNVKPMNSSIDSMKNAINSPSVNAFCGQPQLNGNPMNSLAEQANKLLDFSQKLDINLLDSVVNCMYGGEGAQQRVAQEILTTLKEHPDAWTRVDTILEFSGNQETKYYALQILENLIKTRWKVLPENQCEGIKKFIVGLIIKTSSDPSTLEREKLNVKPMNSSIDSMKNAINSPSVNAFCGQPQLNGNPMNSLAEQANKLLDFSQKLDINLLDSVVNCMYGGEGAQQRVAQEILTTLKEHPDAWTRVDTILEFSGNQETKYYALQILENLIKTRWKVLPENQCEGIKKFIVGLIIKTSSDPSTLEREKVYLNKLNMILVQILKREWPKKWPNFIDDICGASKTNESLCQNNMIILKLLSEEVFDFSSGQMTQAKAKHLKDTMCQQFREVFTLCQFVMENSNNTTLIQCTLETLLRFLNWIPLGYIFETGLINALIYKFLIVPQFRNVTLKCLTEIAGVKAMTYDEMFVMMFTSTMTQLELMLAPNSNIKDNYANGQDDEQKLIQNLSLFLCTFLKEHSQLLETEASLQTVLLGALHYLLLISEVDEVEIFKICLEYWGALATELYRESPLMRPHSVYRETPFSMPPRRKLYQPVLTKIRYIMIGRMAKPEEVLVVENEQGEVVREFMKDTDSIQLYKNMRETLVYLTHLDCADTERIMTEKLHNQVNGTEWSWRNLNTLCWAIGSISGAMSEEDERRFLVTVIKDLLGLCEQKRGKDNKAIIASNIMYVVGQYPRFLRAHWKFLKTVVNKLFEFMHETHEGVQDMACDTFIKIAQKCRRHFVQVQVGEVMPFIEEILTNINTIICDLQPQQVQVGEVMPFIEEILTNINTIICDLQPQQVHTFYEAVGHMISAQTDQSVQEHLIEKYMFLPNQVWDDIINQATKNVDVLKDPDAVKQLGNILKTNVRACKALGHPYMAQLGRIYLDMLNVYKVMSENISAAIALNGEVVTKQPLIRSMRTVKKETLKLITGWVSRSTDPQLVLDNFIPPLLDAVLLDYQRCSVPSAREPEVLSTMATIVSKLENHITSEIPKIFDAVFECTLEMINKDFQEFPEHRTNFFLLLQQVVTHCFQALLNIPPTQFKLVLDSIIWAFKHTMRNVADTGLSILFKLLENIGSEETVMQSFYQTYYTDIVQHMFSVVTDTSHTAGLLMQANILAYMFYIIETNKLTTPLNPTLQTTGQTNVQYIQEFVANLLKTAFPHLTEAQIKITVQGFFNLDQDVPAFKEHLRDFLVQIREFAGEDNNDLFLEEREASLRQKEDEKRRIQLSVPGIINPHEMPEEMADDDN</sequence>
<keyword evidence="4" id="KW-0509">mRNA transport</keyword>
<dbReference type="InterPro" id="IPR011989">
    <property type="entry name" value="ARM-like"/>
</dbReference>
<protein>
    <recommendedName>
        <fullName evidence="7">Exportin-1</fullName>
    </recommendedName>
</protein>
<evidence type="ECO:0000313" key="9">
    <source>
        <dbReference type="EMBL" id="CAD7642215.1"/>
    </source>
</evidence>
<dbReference type="GO" id="GO:0051028">
    <property type="term" value="P:mRNA transport"/>
    <property type="evidence" value="ECO:0007669"/>
    <property type="project" value="UniProtKB-KW"/>
</dbReference>
<dbReference type="Pfam" id="PF03810">
    <property type="entry name" value="IBN_N"/>
    <property type="match status" value="2"/>
</dbReference>
<proteinExistence type="inferred from homology"/>
<keyword evidence="6" id="KW-0539">Nucleus</keyword>
<evidence type="ECO:0000256" key="5">
    <source>
        <dbReference type="ARBA" id="ARBA00022927"/>
    </source>
</evidence>
<evidence type="ECO:0000256" key="1">
    <source>
        <dbReference type="ARBA" id="ARBA00004123"/>
    </source>
</evidence>
<evidence type="ECO:0000256" key="6">
    <source>
        <dbReference type="ARBA" id="ARBA00023242"/>
    </source>
</evidence>
<dbReference type="Pfam" id="PF18784">
    <property type="entry name" value="CRM1_repeat_2"/>
    <property type="match status" value="1"/>
</dbReference>
<dbReference type="SMART" id="SM01102">
    <property type="entry name" value="CRM1_C"/>
    <property type="match status" value="1"/>
</dbReference>
<gene>
    <name evidence="9" type="ORF">ONB1V03_LOCUS3474</name>
</gene>
<dbReference type="InterPro" id="IPR001494">
    <property type="entry name" value="Importin-beta_N"/>
</dbReference>
<reference evidence="9" key="1">
    <citation type="submission" date="2020-11" db="EMBL/GenBank/DDBJ databases">
        <authorList>
            <person name="Tran Van P."/>
        </authorList>
    </citation>
    <scope>NUCLEOTIDE SEQUENCE</scope>
</reference>
<name>A0A7R9LI94_9ACAR</name>
<evidence type="ECO:0000256" key="3">
    <source>
        <dbReference type="ARBA" id="ARBA00022448"/>
    </source>
</evidence>
<dbReference type="InterPro" id="IPR041123">
    <property type="entry name" value="CRM1_repeat"/>
</dbReference>
<dbReference type="InterPro" id="IPR013598">
    <property type="entry name" value="Exportin-1/Importin-b-like"/>
</dbReference>
<dbReference type="OrthoDB" id="27218at2759"/>
<organism evidence="9">
    <name type="scientific">Oppiella nova</name>
    <dbReference type="NCBI Taxonomy" id="334625"/>
    <lineage>
        <taxon>Eukaryota</taxon>
        <taxon>Metazoa</taxon>
        <taxon>Ecdysozoa</taxon>
        <taxon>Arthropoda</taxon>
        <taxon>Chelicerata</taxon>
        <taxon>Arachnida</taxon>
        <taxon>Acari</taxon>
        <taxon>Acariformes</taxon>
        <taxon>Sarcoptiformes</taxon>
        <taxon>Oribatida</taxon>
        <taxon>Brachypylina</taxon>
        <taxon>Oppioidea</taxon>
        <taxon>Oppiidae</taxon>
        <taxon>Oppiella</taxon>
    </lineage>
</organism>
<dbReference type="Pfam" id="PF18787">
    <property type="entry name" value="CRM1_repeat_3"/>
    <property type="match status" value="1"/>
</dbReference>
<comment type="subcellular location">
    <subcellularLocation>
        <location evidence="1">Nucleus</location>
    </subcellularLocation>
</comment>
<dbReference type="GO" id="GO:0006611">
    <property type="term" value="P:protein export from nucleus"/>
    <property type="evidence" value="ECO:0007669"/>
    <property type="project" value="InterPro"/>
</dbReference>
<dbReference type="GO" id="GO:0031267">
    <property type="term" value="F:small GTPase binding"/>
    <property type="evidence" value="ECO:0007669"/>
    <property type="project" value="InterPro"/>
</dbReference>
<dbReference type="InterPro" id="IPR041235">
    <property type="entry name" value="Exp1_repeat_2"/>
</dbReference>
<dbReference type="Pfam" id="PF08767">
    <property type="entry name" value="CRM1_C"/>
    <property type="match status" value="1"/>
</dbReference>
<dbReference type="PANTHER" id="PTHR11223:SF2">
    <property type="entry name" value="EXPORTIN-1"/>
    <property type="match status" value="1"/>
</dbReference>
<evidence type="ECO:0000256" key="4">
    <source>
        <dbReference type="ARBA" id="ARBA00022816"/>
    </source>
</evidence>
<dbReference type="GO" id="GO:0005049">
    <property type="term" value="F:nuclear export signal receptor activity"/>
    <property type="evidence" value="ECO:0007669"/>
    <property type="project" value="InterPro"/>
</dbReference>
<keyword evidence="3" id="KW-0813">Transport</keyword>
<keyword evidence="5" id="KW-0653">Protein transport</keyword>
<dbReference type="InterPro" id="IPR014877">
    <property type="entry name" value="XPO1_C_dom"/>
</dbReference>
<evidence type="ECO:0000256" key="2">
    <source>
        <dbReference type="ARBA" id="ARBA00009466"/>
    </source>
</evidence>
<dbReference type="GO" id="GO:0000056">
    <property type="term" value="P:ribosomal small subunit export from nucleus"/>
    <property type="evidence" value="ECO:0007669"/>
    <property type="project" value="TreeGrafter"/>
</dbReference>
<dbReference type="InterPro" id="IPR045065">
    <property type="entry name" value="XPO1/5"/>
</dbReference>
<evidence type="ECO:0000259" key="8">
    <source>
        <dbReference type="PROSITE" id="PS50166"/>
    </source>
</evidence>
<dbReference type="Proteomes" id="UP000728032">
    <property type="component" value="Unassembled WGS sequence"/>
</dbReference>
<evidence type="ECO:0000313" key="10">
    <source>
        <dbReference type="Proteomes" id="UP000728032"/>
    </source>
</evidence>
<dbReference type="InterPro" id="IPR016024">
    <property type="entry name" value="ARM-type_fold"/>
</dbReference>
<dbReference type="SUPFAM" id="SSF48371">
    <property type="entry name" value="ARM repeat"/>
    <property type="match status" value="3"/>
</dbReference>
<keyword evidence="10" id="KW-1185">Reference proteome</keyword>
<dbReference type="GO" id="GO:0000055">
    <property type="term" value="P:ribosomal large subunit export from nucleus"/>
    <property type="evidence" value="ECO:0007669"/>
    <property type="project" value="TreeGrafter"/>
</dbReference>
<dbReference type="Pfam" id="PF08389">
    <property type="entry name" value="Xpo1"/>
    <property type="match status" value="1"/>
</dbReference>
<feature type="domain" description="Importin N-terminal" evidence="8">
    <location>
        <begin position="234"/>
        <end position="300"/>
    </location>
</feature>
<feature type="domain" description="Importin N-terminal" evidence="8">
    <location>
        <begin position="80"/>
        <end position="146"/>
    </location>
</feature>
<dbReference type="EMBL" id="CAJPVJ010001027">
    <property type="protein sequence ID" value="CAG2163913.1"/>
    <property type="molecule type" value="Genomic_DNA"/>
</dbReference>
<dbReference type="Gene3D" id="1.25.10.10">
    <property type="entry name" value="Leucine-rich Repeat Variant"/>
    <property type="match status" value="4"/>
</dbReference>
<evidence type="ECO:0000256" key="7">
    <source>
        <dbReference type="ARBA" id="ARBA00073514"/>
    </source>
</evidence>
<dbReference type="PANTHER" id="PTHR11223">
    <property type="entry name" value="EXPORTIN 1/5"/>
    <property type="match status" value="1"/>
</dbReference>
<dbReference type="PROSITE" id="PS50166">
    <property type="entry name" value="IMPORTIN_B_NT"/>
    <property type="match status" value="2"/>
</dbReference>